<protein>
    <submittedName>
        <fullName evidence="2">IS200/IS605 family transposase</fullName>
    </submittedName>
</protein>
<accession>A0A955I8D8</accession>
<dbReference type="Proteomes" id="UP000741282">
    <property type="component" value="Unassembled WGS sequence"/>
</dbReference>
<organism evidence="2 3">
    <name type="scientific">Candidatus Dojkabacteria bacterium</name>
    <dbReference type="NCBI Taxonomy" id="2099670"/>
    <lineage>
        <taxon>Bacteria</taxon>
        <taxon>Candidatus Dojkabacteria</taxon>
    </lineage>
</organism>
<comment type="caution">
    <text evidence="2">The sequence shown here is derived from an EMBL/GenBank/DDBJ whole genome shotgun (WGS) entry which is preliminary data.</text>
</comment>
<dbReference type="InterPro" id="IPR002686">
    <property type="entry name" value="Transposase_17"/>
</dbReference>
<dbReference type="GO" id="GO:0006313">
    <property type="term" value="P:DNA transposition"/>
    <property type="evidence" value="ECO:0007669"/>
    <property type="project" value="InterPro"/>
</dbReference>
<dbReference type="InterPro" id="IPR036515">
    <property type="entry name" value="Transposase_17_sf"/>
</dbReference>
<dbReference type="PANTHER" id="PTHR33360:SF2">
    <property type="entry name" value="TRANSPOSASE FOR INSERTION SEQUENCE ELEMENT IS200"/>
    <property type="match status" value="1"/>
</dbReference>
<dbReference type="EMBL" id="JAGQLN010000001">
    <property type="protein sequence ID" value="MCA9376363.1"/>
    <property type="molecule type" value="Genomic_DNA"/>
</dbReference>
<gene>
    <name evidence="2" type="primary">tnpA</name>
    <name evidence="2" type="ORF">KC685_00395</name>
</gene>
<reference evidence="2" key="2">
    <citation type="journal article" date="2021" name="Microbiome">
        <title>Successional dynamics and alternative stable states in a saline activated sludge microbial community over 9 years.</title>
        <authorList>
            <person name="Wang Y."/>
            <person name="Ye J."/>
            <person name="Ju F."/>
            <person name="Liu L."/>
            <person name="Boyd J.A."/>
            <person name="Deng Y."/>
            <person name="Parks D.H."/>
            <person name="Jiang X."/>
            <person name="Yin X."/>
            <person name="Woodcroft B.J."/>
            <person name="Tyson G.W."/>
            <person name="Hugenholtz P."/>
            <person name="Polz M.F."/>
            <person name="Zhang T."/>
        </authorList>
    </citation>
    <scope>NUCLEOTIDE SEQUENCE</scope>
    <source>
        <strain evidence="2">HKST-UBA17</strain>
    </source>
</reference>
<dbReference type="GO" id="GO:0004803">
    <property type="term" value="F:transposase activity"/>
    <property type="evidence" value="ECO:0007669"/>
    <property type="project" value="InterPro"/>
</dbReference>
<evidence type="ECO:0000313" key="3">
    <source>
        <dbReference type="Proteomes" id="UP000741282"/>
    </source>
</evidence>
<reference evidence="2" key="1">
    <citation type="submission" date="2020-04" db="EMBL/GenBank/DDBJ databases">
        <authorList>
            <person name="Zhang T."/>
        </authorList>
    </citation>
    <scope>NUCLEOTIDE SEQUENCE</scope>
    <source>
        <strain evidence="2">HKST-UBA17</strain>
    </source>
</reference>
<proteinExistence type="predicted"/>
<dbReference type="SUPFAM" id="SSF143422">
    <property type="entry name" value="Transposase IS200-like"/>
    <property type="match status" value="1"/>
</dbReference>
<dbReference type="NCBIfam" id="NF033573">
    <property type="entry name" value="transpos_IS200"/>
    <property type="match status" value="1"/>
</dbReference>
<dbReference type="SMART" id="SM01321">
    <property type="entry name" value="Y1_Tnp"/>
    <property type="match status" value="1"/>
</dbReference>
<dbReference type="AlphaFoldDB" id="A0A955I8D8"/>
<dbReference type="GO" id="GO:0003677">
    <property type="term" value="F:DNA binding"/>
    <property type="evidence" value="ECO:0007669"/>
    <property type="project" value="InterPro"/>
</dbReference>
<evidence type="ECO:0000313" key="2">
    <source>
        <dbReference type="EMBL" id="MCA9376363.1"/>
    </source>
</evidence>
<feature type="domain" description="Transposase IS200-like" evidence="1">
    <location>
        <begin position="10"/>
        <end position="130"/>
    </location>
</feature>
<dbReference type="Pfam" id="PF01797">
    <property type="entry name" value="Y1_Tnp"/>
    <property type="match status" value="1"/>
</dbReference>
<evidence type="ECO:0000259" key="1">
    <source>
        <dbReference type="SMART" id="SM01321"/>
    </source>
</evidence>
<sequence length="141" mass="16320">MKLTRIAHCVYHCEYHIVLVTKYRRKVFNNGVFAYVESKLAEFCKYYPQVSIEEVNHDEDHIHLLVSIPPTMRVGKVVGLLKSNTAVGLKQKFPFLKQVYWGTDSIWSEGYFVTTVGANESVIRKYIIRQGQEDSGQTLFE</sequence>
<name>A0A955I8D8_9BACT</name>
<dbReference type="PANTHER" id="PTHR33360">
    <property type="entry name" value="TRANSPOSASE FOR INSERTION SEQUENCE ELEMENT IS200"/>
    <property type="match status" value="1"/>
</dbReference>
<dbReference type="Gene3D" id="3.30.70.1290">
    <property type="entry name" value="Transposase IS200-like"/>
    <property type="match status" value="1"/>
</dbReference>